<keyword evidence="4 5" id="KW-0472">Membrane</keyword>
<reference evidence="7" key="1">
    <citation type="journal article" date="2019" name="Int. J. Syst. Evol. Microbiol.">
        <title>The Global Catalogue of Microorganisms (GCM) 10K type strain sequencing project: providing services to taxonomists for standard genome sequencing and annotation.</title>
        <authorList>
            <consortium name="The Broad Institute Genomics Platform"/>
            <consortium name="The Broad Institute Genome Sequencing Center for Infectious Disease"/>
            <person name="Wu L."/>
            <person name="Ma J."/>
        </authorList>
    </citation>
    <scope>NUCLEOTIDE SEQUENCE [LARGE SCALE GENOMIC DNA]</scope>
    <source>
        <strain evidence="7">JCM 6833</strain>
    </source>
</reference>
<evidence type="ECO:0000256" key="2">
    <source>
        <dbReference type="ARBA" id="ARBA00022692"/>
    </source>
</evidence>
<dbReference type="InterPro" id="IPR032808">
    <property type="entry name" value="DoxX"/>
</dbReference>
<evidence type="ECO:0000313" key="7">
    <source>
        <dbReference type="Proteomes" id="UP001501509"/>
    </source>
</evidence>
<evidence type="ECO:0000256" key="5">
    <source>
        <dbReference type="SAM" id="Phobius"/>
    </source>
</evidence>
<dbReference type="Pfam" id="PF13564">
    <property type="entry name" value="DoxX_2"/>
    <property type="match status" value="1"/>
</dbReference>
<feature type="transmembrane region" description="Helical" evidence="5">
    <location>
        <begin position="94"/>
        <end position="114"/>
    </location>
</feature>
<evidence type="ECO:0000256" key="1">
    <source>
        <dbReference type="ARBA" id="ARBA00004141"/>
    </source>
</evidence>
<dbReference type="EMBL" id="BAAATD010000004">
    <property type="protein sequence ID" value="GAA2600734.1"/>
    <property type="molecule type" value="Genomic_DNA"/>
</dbReference>
<dbReference type="Proteomes" id="UP001501509">
    <property type="component" value="Unassembled WGS sequence"/>
</dbReference>
<organism evidence="6 7">
    <name type="scientific">Actinomadura fulvescens</name>
    <dbReference type="NCBI Taxonomy" id="46160"/>
    <lineage>
        <taxon>Bacteria</taxon>
        <taxon>Bacillati</taxon>
        <taxon>Actinomycetota</taxon>
        <taxon>Actinomycetes</taxon>
        <taxon>Streptosporangiales</taxon>
        <taxon>Thermomonosporaceae</taxon>
        <taxon>Actinomadura</taxon>
    </lineage>
</organism>
<sequence>MSVAYVIVTVLAAAANLFAAGLDFVRHPMIVSNLAKTGLSERWVIPAGVLKGAGGLGLLLGFAVPAIGTAAAIGLVLFFVTAFAFHLWARFYALANWSVFFALSVAALAVDIAYRGAWA</sequence>
<evidence type="ECO:0000256" key="3">
    <source>
        <dbReference type="ARBA" id="ARBA00022989"/>
    </source>
</evidence>
<accession>A0ABP6C791</accession>
<protein>
    <submittedName>
        <fullName evidence="6">DoxX family protein</fullName>
    </submittedName>
</protein>
<name>A0ABP6C791_9ACTN</name>
<proteinExistence type="predicted"/>
<evidence type="ECO:0000313" key="6">
    <source>
        <dbReference type="EMBL" id="GAA2600734.1"/>
    </source>
</evidence>
<dbReference type="RefSeq" id="WP_344542561.1">
    <property type="nucleotide sequence ID" value="NZ_BAAATD010000004.1"/>
</dbReference>
<keyword evidence="3 5" id="KW-1133">Transmembrane helix</keyword>
<comment type="subcellular location">
    <subcellularLocation>
        <location evidence="1">Membrane</location>
        <topology evidence="1">Multi-pass membrane protein</topology>
    </subcellularLocation>
</comment>
<keyword evidence="2 5" id="KW-0812">Transmembrane</keyword>
<keyword evidence="7" id="KW-1185">Reference proteome</keyword>
<comment type="caution">
    <text evidence="6">The sequence shown here is derived from an EMBL/GenBank/DDBJ whole genome shotgun (WGS) entry which is preliminary data.</text>
</comment>
<gene>
    <name evidence="6" type="ORF">GCM10010411_38010</name>
</gene>
<evidence type="ECO:0000256" key="4">
    <source>
        <dbReference type="ARBA" id="ARBA00023136"/>
    </source>
</evidence>